<dbReference type="AlphaFoldDB" id="A0A8X6Y536"/>
<proteinExistence type="predicted"/>
<name>A0A8X6Y536_9ARAC</name>
<protein>
    <submittedName>
        <fullName evidence="1">Uncharacterized protein</fullName>
    </submittedName>
</protein>
<dbReference type="EMBL" id="BMAV01015187">
    <property type="protein sequence ID" value="GFY64318.1"/>
    <property type="molecule type" value="Genomic_DNA"/>
</dbReference>
<dbReference type="Proteomes" id="UP000886998">
    <property type="component" value="Unassembled WGS sequence"/>
</dbReference>
<evidence type="ECO:0000313" key="1">
    <source>
        <dbReference type="EMBL" id="GFY64318.1"/>
    </source>
</evidence>
<dbReference type="OrthoDB" id="10394666at2759"/>
<comment type="caution">
    <text evidence="1">The sequence shown here is derived from an EMBL/GenBank/DDBJ whole genome shotgun (WGS) entry which is preliminary data.</text>
</comment>
<organism evidence="1 2">
    <name type="scientific">Trichonephila inaurata madagascariensis</name>
    <dbReference type="NCBI Taxonomy" id="2747483"/>
    <lineage>
        <taxon>Eukaryota</taxon>
        <taxon>Metazoa</taxon>
        <taxon>Ecdysozoa</taxon>
        <taxon>Arthropoda</taxon>
        <taxon>Chelicerata</taxon>
        <taxon>Arachnida</taxon>
        <taxon>Araneae</taxon>
        <taxon>Araneomorphae</taxon>
        <taxon>Entelegynae</taxon>
        <taxon>Araneoidea</taxon>
        <taxon>Nephilidae</taxon>
        <taxon>Trichonephila</taxon>
        <taxon>Trichonephila inaurata</taxon>
    </lineage>
</organism>
<sequence>MRFREVSQICQVCNSSSIIHASRAVHLVAPIPLAAGHRGLLASWHGARSHRLRVHSHHCHIQFGEVRRNLPPLAPADEIQVVLRRPQHRCHLALFRPMRPSLRLLHAGEPADLALDRRAPAAVQVVRLPFQQARKAVGVADGAVHLGVLRHPRVRDHCPIRANRPRPAPLAEPAQVNVGKRAVQGREGTVQDTIKEGRHQDASCCSDRLLRVLGSIPCSTAALPVRYTLRRVDRHLETH</sequence>
<evidence type="ECO:0000313" key="2">
    <source>
        <dbReference type="Proteomes" id="UP000886998"/>
    </source>
</evidence>
<keyword evidence="2" id="KW-1185">Reference proteome</keyword>
<accession>A0A8X6Y536</accession>
<reference evidence="1" key="1">
    <citation type="submission" date="2020-08" db="EMBL/GenBank/DDBJ databases">
        <title>Multicomponent nature underlies the extraordinary mechanical properties of spider dragline silk.</title>
        <authorList>
            <person name="Kono N."/>
            <person name="Nakamura H."/>
            <person name="Mori M."/>
            <person name="Yoshida Y."/>
            <person name="Ohtoshi R."/>
            <person name="Malay A.D."/>
            <person name="Moran D.A.P."/>
            <person name="Tomita M."/>
            <person name="Numata K."/>
            <person name="Arakawa K."/>
        </authorList>
    </citation>
    <scope>NUCLEOTIDE SEQUENCE</scope>
</reference>
<gene>
    <name evidence="1" type="ORF">TNIN_176901</name>
</gene>